<dbReference type="InterPro" id="IPR029063">
    <property type="entry name" value="SAM-dependent_MTases_sf"/>
</dbReference>
<evidence type="ECO:0000256" key="1">
    <source>
        <dbReference type="ARBA" id="ARBA00022603"/>
    </source>
</evidence>
<evidence type="ECO:0000256" key="2">
    <source>
        <dbReference type="ARBA" id="ARBA00022679"/>
    </source>
</evidence>
<dbReference type="InterPro" id="IPR007213">
    <property type="entry name" value="Ppm1/Ppm2/Tcmp"/>
</dbReference>
<dbReference type="GO" id="GO:0032259">
    <property type="term" value="P:methylation"/>
    <property type="evidence" value="ECO:0007669"/>
    <property type="project" value="UniProtKB-KW"/>
</dbReference>
<evidence type="ECO:0000256" key="3">
    <source>
        <dbReference type="SAM" id="SignalP"/>
    </source>
</evidence>
<feature type="signal peptide" evidence="3">
    <location>
        <begin position="1"/>
        <end position="36"/>
    </location>
</feature>
<keyword evidence="1" id="KW-0489">Methyltransferase</keyword>
<dbReference type="Pfam" id="PF04072">
    <property type="entry name" value="LCM"/>
    <property type="match status" value="1"/>
</dbReference>
<dbReference type="EMBL" id="HBEU01000711">
    <property type="protein sequence ID" value="CAD8574327.1"/>
    <property type="molecule type" value="Transcribed_RNA"/>
</dbReference>
<proteinExistence type="predicted"/>
<dbReference type="GO" id="GO:0008168">
    <property type="term" value="F:methyltransferase activity"/>
    <property type="evidence" value="ECO:0007669"/>
    <property type="project" value="UniProtKB-KW"/>
</dbReference>
<dbReference type="PANTHER" id="PTHR43619">
    <property type="entry name" value="S-ADENOSYL-L-METHIONINE-DEPENDENT METHYLTRANSFERASE YKTD-RELATED"/>
    <property type="match status" value="1"/>
</dbReference>
<dbReference type="Gene3D" id="3.40.50.150">
    <property type="entry name" value="Vaccinia Virus protein VP39"/>
    <property type="match status" value="1"/>
</dbReference>
<accession>A0A7S0PJR9</accession>
<name>A0A7S0PJR9_9STRA</name>
<dbReference type="AlphaFoldDB" id="A0A7S0PJR9"/>
<organism evidence="4">
    <name type="scientific">Leptocylindrus aporus</name>
    <dbReference type="NCBI Taxonomy" id="1398097"/>
    <lineage>
        <taxon>Eukaryota</taxon>
        <taxon>Sar</taxon>
        <taxon>Stramenopiles</taxon>
        <taxon>Ochrophyta</taxon>
        <taxon>Bacillariophyta</taxon>
        <taxon>Coscinodiscophyceae</taxon>
        <taxon>Chaetocerotophycidae</taxon>
        <taxon>Leptocylindrales</taxon>
        <taxon>Leptocylindraceae</taxon>
        <taxon>Leptocylindrus</taxon>
    </lineage>
</organism>
<feature type="chain" id="PRO_5031370176" evidence="3">
    <location>
        <begin position="37"/>
        <end position="402"/>
    </location>
</feature>
<keyword evidence="2" id="KW-0808">Transferase</keyword>
<reference evidence="4" key="1">
    <citation type="submission" date="2021-01" db="EMBL/GenBank/DDBJ databases">
        <authorList>
            <person name="Corre E."/>
            <person name="Pelletier E."/>
            <person name="Niang G."/>
            <person name="Scheremetjew M."/>
            <person name="Finn R."/>
            <person name="Kale V."/>
            <person name="Holt S."/>
            <person name="Cochrane G."/>
            <person name="Meng A."/>
            <person name="Brown T."/>
            <person name="Cohen L."/>
        </authorList>
    </citation>
    <scope>NUCLEOTIDE SEQUENCE</scope>
    <source>
        <strain evidence="4">B651</strain>
    </source>
</reference>
<dbReference type="PANTHER" id="PTHR43619:SF2">
    <property type="entry name" value="S-ADENOSYL-L-METHIONINE-DEPENDENT METHYLTRANSFERASES SUPERFAMILY PROTEIN"/>
    <property type="match status" value="1"/>
</dbReference>
<keyword evidence="3" id="KW-0732">Signal</keyword>
<evidence type="ECO:0000313" key="4">
    <source>
        <dbReference type="EMBL" id="CAD8574327.1"/>
    </source>
</evidence>
<gene>
    <name evidence="4" type="ORF">LDAN0322_LOCUS471</name>
</gene>
<protein>
    <submittedName>
        <fullName evidence="4">Uncharacterized protein</fullName>
    </submittedName>
</protein>
<sequence length="402" mass="45783">MSQHLIAMHRQRHRHRLAFLSCTFLAVMTCLRSCHSLKTFTDTRRCPFTTTTYSSSSSSIQASYRIDDQTVVRGDRYNNSTSTIPHASKVSEILGVQPPLETSARTWKRAWKMQKRALPFLHAFDRCKPSNSALNLACIWWKAMSGNDRSSPVYDEGLSYAMLPSISRVAYLSFRRFYPRLHHANVEIRTAFLDKGVREIVEEARSRNRKTKIRLVSMGAGYDVRSIKFLSKGLIDSAYELDLPQVIEAKQRLLRRAQRRKKDLLDKYLPQAFAVDLNDSSAVRTILTDIVAGKYDEYCDGVKSSNEEPTETIILFEAVMIYLNENKPTELLEICSSVCKSQNLNDSSHHTSLVFADRLENIPGGDYDIGKEVLASLGWNIIEWLPKPGLARHMGRAEIVDI</sequence>
<dbReference type="SUPFAM" id="SSF53335">
    <property type="entry name" value="S-adenosyl-L-methionine-dependent methyltransferases"/>
    <property type="match status" value="1"/>
</dbReference>